<protein>
    <submittedName>
        <fullName evidence="2">Putative rhoa gtpase effector dia/diaphanous</fullName>
    </submittedName>
</protein>
<dbReference type="EMBL" id="GADI01002487">
    <property type="protein sequence ID" value="JAA71321.1"/>
    <property type="molecule type" value="mRNA"/>
</dbReference>
<feature type="region of interest" description="Disordered" evidence="1">
    <location>
        <begin position="470"/>
        <end position="490"/>
    </location>
</feature>
<dbReference type="Gene3D" id="3.40.50.300">
    <property type="entry name" value="P-loop containing nucleotide triphosphate hydrolases"/>
    <property type="match status" value="1"/>
</dbReference>
<feature type="compositionally biased region" description="Basic residues" evidence="1">
    <location>
        <begin position="470"/>
        <end position="482"/>
    </location>
</feature>
<evidence type="ECO:0000256" key="1">
    <source>
        <dbReference type="SAM" id="MobiDB-lite"/>
    </source>
</evidence>
<proteinExistence type="evidence at transcript level"/>
<reference evidence="2" key="1">
    <citation type="submission" date="2012-12" db="EMBL/GenBank/DDBJ databases">
        <title>Identification and characterization of a phenylalanine ammonia-lyase gene family in Isatis indigotica Fort.</title>
        <authorList>
            <person name="Liu Q."/>
            <person name="Chen J."/>
            <person name="Zhou X."/>
            <person name="Di P."/>
            <person name="Xiao Y."/>
            <person name="Xuan H."/>
            <person name="Zhang L."/>
            <person name="Chen W."/>
        </authorList>
    </citation>
    <scope>NUCLEOTIDE SEQUENCE</scope>
    <source>
        <tissue evidence="2">Salivary gland</tissue>
    </source>
</reference>
<name>A0A0K8RJP9_IXORI</name>
<dbReference type="InterPro" id="IPR027417">
    <property type="entry name" value="P-loop_NTPase"/>
</dbReference>
<evidence type="ECO:0000313" key="2">
    <source>
        <dbReference type="EMBL" id="JAA71321.1"/>
    </source>
</evidence>
<sequence length="1389" mass="160726">MDTHLIGKVSKRLSEEDGIELLNSMEVRPKENIQEYIGATKIPIHDKYIYRFVLDFDCKPGQALKWDHLLTRAGKFAKHLVSRYRPYMQHQSDNIEFLVPIIITSRSKYFENEKVFVDRWHLHFTNIVFLSDKMRNGSRILTPVRELAMKDIKEDWPDLDLSAGSQQWLVYGSRKFGAATAYKYESSVTFCVNVSNDTVYEKFSGPNMVSSKSLRILLSMHRQVDDNDIVIDWTRVPTNNLLSILQQENVNIPVASTSHVVDCEEIEDLEMNVDLEQEEDTTGYELQSSSTEWGEIFVKPSKDRVRIKFPEGRPTFNGRHLMNPTANSPETCIQLAKAYRGISHFSDGETKALANAREYIFKWGLLKLVYFANYACQYSKWYRLLLIIASNMNYSTGRRIFRVLSQQVHEHMKDDPGYHYDRAVAWLWKYTSPDCLDSDNSDDEGVEYDSDFYLTNSERLIPTVPRCTKSKKSRFRKRKSCKSKRDDNKPLNVPRRILRLQYEPIFQMTPEEQETSKWLLNELTDDIGVAYLVHNNYIKRLVNTDKMCMLIHNKATDSYELFKYNSTSGTMVLDNMSQLILDLEFIAIKTCFQFESAVDNMTPFNLCFEFLIKSTKKLEYKLDFTHLNTYLHSSASNQSVNLTSNRHLILPNKLTYDLYDAKYIPWDSSQLCTVRSECDIELGKDELVEHVYTEVHPTRGGLEYRCKLVCRWIDAAYILFEGQNLGEEMVYVVKAITTKVVDKMYDYMHDLDSFMEKFLSDLYTDPKDTFKEYEDLDDYEDSGINVLNGIPTASDIHKINADTITCIESIVDNESNYKFSLYSRTVAYIISLRIMLARYPKMYKDVMRTACLPSDEDDDGGPVIFVRNRISWDSFVWTMLVEIFGSMEQARLVLEFLALGLSTDSNGRLVMFMHGQVANGKSLFIGMLHKLFGNESKMVRTLPSNFFTSRSDNRMDATFRSNAEEIRFAIENEIAILDMDEGGRRKFKQFTGGDRVSNRQPYDKCNNDFRISAKFITASNDIPYISSSMIAEQSRLMIIPTVSTFVADKAELRKQLLQNMAADRYSKRLFSYQFPTYEWMYTQGVNKMANVMTEQTLSSLDARSTLFPEYYNNIFDPSFDSDIMNTPRGMPTQRWLLGNATLMHDSTQLKMGAALCRILLNHVVPSMGGLQHTSLTIQRMENYVRNNVNLFGSYKNVLFAILKRLIVYRKGACVDVDILRSMVNQKLTLSKEEMRTVMFGRYRGAGSEAFGKVENACKTMDGFCNMLSRCDFTVIDETHKITLKDFQLLDVFIHEKNKVYLLLTEAILNKDDLDKYLPENKRFKGPDDTDLETMRGQCFREPIVRSNFAYGSDANAAASISRHTPNPSGHYFTSLLNNSVWHIIRRKLN</sequence>
<accession>A0A0K8RJP9</accession>
<organism evidence="2">
    <name type="scientific">Ixodes ricinus</name>
    <name type="common">Common tick</name>
    <name type="synonym">Acarus ricinus</name>
    <dbReference type="NCBI Taxonomy" id="34613"/>
    <lineage>
        <taxon>Eukaryota</taxon>
        <taxon>Metazoa</taxon>
        <taxon>Ecdysozoa</taxon>
        <taxon>Arthropoda</taxon>
        <taxon>Chelicerata</taxon>
        <taxon>Arachnida</taxon>
        <taxon>Acari</taxon>
        <taxon>Parasitiformes</taxon>
        <taxon>Ixodida</taxon>
        <taxon>Ixodoidea</taxon>
        <taxon>Ixodidae</taxon>
        <taxon>Ixodinae</taxon>
        <taxon>Ixodes</taxon>
    </lineage>
</organism>